<dbReference type="EMBL" id="RXIC02000019">
    <property type="protein sequence ID" value="KAB1225221.1"/>
    <property type="molecule type" value="Genomic_DNA"/>
</dbReference>
<organism evidence="1 2">
    <name type="scientific">Morella rubra</name>
    <name type="common">Chinese bayberry</name>
    <dbReference type="NCBI Taxonomy" id="262757"/>
    <lineage>
        <taxon>Eukaryota</taxon>
        <taxon>Viridiplantae</taxon>
        <taxon>Streptophyta</taxon>
        <taxon>Embryophyta</taxon>
        <taxon>Tracheophyta</taxon>
        <taxon>Spermatophyta</taxon>
        <taxon>Magnoliopsida</taxon>
        <taxon>eudicotyledons</taxon>
        <taxon>Gunneridae</taxon>
        <taxon>Pentapetalae</taxon>
        <taxon>rosids</taxon>
        <taxon>fabids</taxon>
        <taxon>Fagales</taxon>
        <taxon>Myricaceae</taxon>
        <taxon>Morella</taxon>
    </lineage>
</organism>
<gene>
    <name evidence="1" type="ORF">CJ030_MR1G025746</name>
</gene>
<reference evidence="1 2" key="1">
    <citation type="journal article" date="2019" name="Plant Biotechnol. J.">
        <title>The red bayberry genome and genetic basis of sex determination.</title>
        <authorList>
            <person name="Jia H.M."/>
            <person name="Jia H.J."/>
            <person name="Cai Q.L."/>
            <person name="Wang Y."/>
            <person name="Zhao H.B."/>
            <person name="Yang W.F."/>
            <person name="Wang G.Y."/>
            <person name="Li Y.H."/>
            <person name="Zhan D.L."/>
            <person name="Shen Y.T."/>
            <person name="Niu Q.F."/>
            <person name="Chang L."/>
            <person name="Qiu J."/>
            <person name="Zhao L."/>
            <person name="Xie H.B."/>
            <person name="Fu W.Y."/>
            <person name="Jin J."/>
            <person name="Li X.W."/>
            <person name="Jiao Y."/>
            <person name="Zhou C.C."/>
            <person name="Tu T."/>
            <person name="Chai C.Y."/>
            <person name="Gao J.L."/>
            <person name="Fan L.J."/>
            <person name="van de Weg E."/>
            <person name="Wang J.Y."/>
            <person name="Gao Z.S."/>
        </authorList>
    </citation>
    <scope>NUCLEOTIDE SEQUENCE [LARGE SCALE GENOMIC DNA]</scope>
    <source>
        <tissue evidence="1">Leaves</tissue>
    </source>
</reference>
<protein>
    <submittedName>
        <fullName evidence="1">Uncharacterized protein</fullName>
    </submittedName>
</protein>
<name>A0A6A1WJ47_9ROSI</name>
<dbReference type="InterPro" id="IPR051710">
    <property type="entry name" value="Phosphatase_SH3-domain"/>
</dbReference>
<dbReference type="Gene3D" id="3.40.50.1240">
    <property type="entry name" value="Phosphoglycerate mutase-like"/>
    <property type="match status" value="1"/>
</dbReference>
<dbReference type="PIRSF" id="PIRSF015897">
    <property type="entry name" value="PRIB5"/>
    <property type="match status" value="1"/>
</dbReference>
<dbReference type="FunFam" id="3.40.50.1240:FF:000039">
    <property type="entry name" value="Phosphoglycerate mutase family protein"/>
    <property type="match status" value="1"/>
</dbReference>
<dbReference type="CDD" id="cd07040">
    <property type="entry name" value="HP"/>
    <property type="match status" value="1"/>
</dbReference>
<dbReference type="SUPFAM" id="SSF53254">
    <property type="entry name" value="Phosphoglycerate mutase-like"/>
    <property type="match status" value="1"/>
</dbReference>
<evidence type="ECO:0000313" key="1">
    <source>
        <dbReference type="EMBL" id="KAB1225221.1"/>
    </source>
</evidence>
<dbReference type="InterPro" id="IPR012398">
    <property type="entry name" value="PRIB5"/>
</dbReference>
<keyword evidence="2" id="KW-1185">Reference proteome</keyword>
<dbReference type="OrthoDB" id="414418at2759"/>
<dbReference type="InterPro" id="IPR029033">
    <property type="entry name" value="His_PPase_superfam"/>
</dbReference>
<comment type="caution">
    <text evidence="1">The sequence shown here is derived from an EMBL/GenBank/DDBJ whole genome shotgun (WGS) entry which is preliminary data.</text>
</comment>
<dbReference type="PANTHER" id="PTHR16469">
    <property type="entry name" value="UBIQUITIN-ASSOCIATED AND SH3 DOMAIN-CONTAINING BA-RELATED"/>
    <property type="match status" value="1"/>
</dbReference>
<evidence type="ECO:0000313" key="2">
    <source>
        <dbReference type="Proteomes" id="UP000516437"/>
    </source>
</evidence>
<accession>A0A6A1WJ47</accession>
<sequence>MASPGAPALRDHQNMVVMRHGDRMDNFVPSWVTTAARPWDPPLVDAGQVRAFSMGRKLRTNLGFPIHRVFVSPFLRCVQTASQVVSALCAIDDDPNAHTSDDVAIDPSKLKVSIEYGLCEMLNSEAIRPGLAPRDGNWGFNISELEKMLPAGTVDHAVERVYKELPQWEETGKGARDRYIHIFKALADKYPTENLLLVTHGEGVGVAVSEFKKGVAVYEVQYCAYTELRRFVSHKDQSFSAGDFEVSGVTGISYMPSSDLTEDVQEISY</sequence>
<dbReference type="Proteomes" id="UP000516437">
    <property type="component" value="Chromosome 1"/>
</dbReference>
<dbReference type="PANTHER" id="PTHR16469:SF27">
    <property type="entry name" value="UBIQUITIN-ASSOCIATED AND SH3 DOMAIN-CONTAINING BA-RELATED"/>
    <property type="match status" value="1"/>
</dbReference>
<proteinExistence type="predicted"/>
<dbReference type="AlphaFoldDB" id="A0A6A1WJ47"/>